<sequence length="918" mass="97298">MEGEQGGAESGGGGGGNGILRKPTPSRPQATMVVGAGEHGIGFKPLEGSMSSMVSGFLADQEGGTEENRSFSHLLAGAINSPTPDSVDRSVDGRSTSMESGTNGGTGNHQAEATDGRGSSPGTAGGSFAERLAARGAANKVADSGGHPSSGRPPNNNRFKVLQPSRIPIPRQGAYLTIPPGLSPTTLFDSSPVLVSTSQSEPSPTTGTYPMPPFFNGSLTRPVAKVGEVSKERSAEQTFVFKPFLHSVPRPPLPPSLSTFGGTSQHQPVAIPQLHEAPTQQPQPVTSSSTLSASVVPPAPPFLSQAPSSTAFPVAVPVTLDVQPLQARVVLQSQSTAIDSQPSQPTASHSSQGSEQQAPPAAVSTIVDRPSEDGYNWRKYGQKHVKGSEYPRSYYKCTHINCLMKKKVERSRDGQVTEIIYKGDHNHPKPQPTRRLALSGAHLISDSSVIPGAGFASMVKNEGGNTERDSSDVSKGRTGSASGATGTTDPSSPSTSDDEGGAGSKHSTEDGDDDEPDSKRRKTDKKSKDPVPPPRMIREPRVVVQTTSDVDILDDGYRWRKYGQKVVKGNPHPRSYYKCTNVGCPVRKHVERASNDPKAVITTYEGKHNHDVPAARNVGHDVAMQTAAPVAATARSLQDQGISFGNSFGQPPEDSASRWNRGSGDVELGMSVGLGPRVQGAREQGPLAATAVSLAASIGHPSFDDARAPLQSREPFMSGFGTRPKQEQPEPTTQTNLMNSNSSLHHSMVEAMENYCTNCNNNRDTVGKSGLQCLQPCTVLGNSKLIQGFRFKSSSLVSPSSALTVCENPFFRVGLPNLDFQFGIDSLVSNRDTWLSITEIQKTNGMGFSTMKSNVKGCNPEQVGQGACQPMEVQGLDKTADMAIAGAIRLASSLLHLHFSIAYLCALKQRLPFPYLLA</sequence>
<evidence type="ECO:0000256" key="7">
    <source>
        <dbReference type="SAM" id="MobiDB-lite"/>
    </source>
</evidence>
<dbReference type="PANTHER" id="PTHR31221:SF193">
    <property type="entry name" value="WRKY TRANSCRIPTION FACTOR PROTEIN 1-RELATED"/>
    <property type="match status" value="1"/>
</dbReference>
<evidence type="ECO:0000256" key="3">
    <source>
        <dbReference type="ARBA" id="ARBA00023015"/>
    </source>
</evidence>
<organism evidence="9 10">
    <name type="scientific">Physcomitrium patens</name>
    <name type="common">Spreading-leaved earth moss</name>
    <name type="synonym">Physcomitrella patens</name>
    <dbReference type="NCBI Taxonomy" id="3218"/>
    <lineage>
        <taxon>Eukaryota</taxon>
        <taxon>Viridiplantae</taxon>
        <taxon>Streptophyta</taxon>
        <taxon>Embryophyta</taxon>
        <taxon>Bryophyta</taxon>
        <taxon>Bryophytina</taxon>
        <taxon>Bryopsida</taxon>
        <taxon>Funariidae</taxon>
        <taxon>Funariales</taxon>
        <taxon>Funariaceae</taxon>
        <taxon>Physcomitrium</taxon>
    </lineage>
</organism>
<dbReference type="SUPFAM" id="SSF118290">
    <property type="entry name" value="WRKY DNA-binding domain"/>
    <property type="match status" value="2"/>
</dbReference>
<feature type="domain" description="WRKY" evidence="8">
    <location>
        <begin position="372"/>
        <end position="430"/>
    </location>
</feature>
<dbReference type="AlphaFoldDB" id="A0A7I4D636"/>
<keyword evidence="6" id="KW-0539">Nucleus</keyword>
<keyword evidence="3" id="KW-0805">Transcription regulation</keyword>
<evidence type="ECO:0000256" key="2">
    <source>
        <dbReference type="ARBA" id="ARBA00022737"/>
    </source>
</evidence>
<dbReference type="EMBL" id="ABEU02000002">
    <property type="status" value="NOT_ANNOTATED_CDS"/>
    <property type="molecule type" value="Genomic_DNA"/>
</dbReference>
<dbReference type="PANTHER" id="PTHR31221">
    <property type="entry name" value="WRKY TRANSCRIPTION FACTOR PROTEIN 1-RELATED"/>
    <property type="match status" value="1"/>
</dbReference>
<evidence type="ECO:0000313" key="10">
    <source>
        <dbReference type="Proteomes" id="UP000006727"/>
    </source>
</evidence>
<feature type="region of interest" description="Disordered" evidence="7">
    <location>
        <begin position="334"/>
        <end position="378"/>
    </location>
</feature>
<reference evidence="9" key="3">
    <citation type="submission" date="2020-12" db="UniProtKB">
        <authorList>
            <consortium name="EnsemblPlants"/>
        </authorList>
    </citation>
    <scope>IDENTIFICATION</scope>
</reference>
<keyword evidence="4" id="KW-0238">DNA-binding</keyword>
<dbReference type="GO" id="GO:0003700">
    <property type="term" value="F:DNA-binding transcription factor activity"/>
    <property type="evidence" value="ECO:0007669"/>
    <property type="project" value="InterPro"/>
</dbReference>
<reference evidence="9 10" key="2">
    <citation type="journal article" date="2018" name="Plant J.">
        <title>The Physcomitrella patens chromosome-scale assembly reveals moss genome structure and evolution.</title>
        <authorList>
            <person name="Lang D."/>
            <person name="Ullrich K.K."/>
            <person name="Murat F."/>
            <person name="Fuchs J."/>
            <person name="Jenkins J."/>
            <person name="Haas F.B."/>
            <person name="Piednoel M."/>
            <person name="Gundlach H."/>
            <person name="Van Bel M."/>
            <person name="Meyberg R."/>
            <person name="Vives C."/>
            <person name="Morata J."/>
            <person name="Symeonidi A."/>
            <person name="Hiss M."/>
            <person name="Muchero W."/>
            <person name="Kamisugi Y."/>
            <person name="Saleh O."/>
            <person name="Blanc G."/>
            <person name="Decker E.L."/>
            <person name="van Gessel N."/>
            <person name="Grimwood J."/>
            <person name="Hayes R.D."/>
            <person name="Graham S.W."/>
            <person name="Gunter L.E."/>
            <person name="McDaniel S.F."/>
            <person name="Hoernstein S.N.W."/>
            <person name="Larsson A."/>
            <person name="Li F.W."/>
            <person name="Perroud P.F."/>
            <person name="Phillips J."/>
            <person name="Ranjan P."/>
            <person name="Rokshar D.S."/>
            <person name="Rothfels C.J."/>
            <person name="Schneider L."/>
            <person name="Shu S."/>
            <person name="Stevenson D.W."/>
            <person name="Thummler F."/>
            <person name="Tillich M."/>
            <person name="Villarreal Aguilar J.C."/>
            <person name="Widiez T."/>
            <person name="Wong G.K."/>
            <person name="Wymore A."/>
            <person name="Zhang Y."/>
            <person name="Zimmer A.D."/>
            <person name="Quatrano R.S."/>
            <person name="Mayer K.F.X."/>
            <person name="Goodstein D."/>
            <person name="Casacuberta J.M."/>
            <person name="Vandepoele K."/>
            <person name="Reski R."/>
            <person name="Cuming A.C."/>
            <person name="Tuskan G.A."/>
            <person name="Maumus F."/>
            <person name="Salse J."/>
            <person name="Schmutz J."/>
            <person name="Rensing S.A."/>
        </authorList>
    </citation>
    <scope>NUCLEOTIDE SEQUENCE [LARGE SCALE GENOMIC DNA]</scope>
    <source>
        <strain evidence="9 10">cv. Gransden 2004</strain>
    </source>
</reference>
<evidence type="ECO:0000313" key="9">
    <source>
        <dbReference type="EnsemblPlants" id="Pp3c2_23590V3.5"/>
    </source>
</evidence>
<dbReference type="GO" id="GO:0043565">
    <property type="term" value="F:sequence-specific DNA binding"/>
    <property type="evidence" value="ECO:0007669"/>
    <property type="project" value="InterPro"/>
</dbReference>
<dbReference type="GO" id="GO:0005634">
    <property type="term" value="C:nucleus"/>
    <property type="evidence" value="ECO:0007669"/>
    <property type="project" value="UniProtKB-SubCell"/>
</dbReference>
<dbReference type="Proteomes" id="UP000006727">
    <property type="component" value="Chromosome 2"/>
</dbReference>
<dbReference type="SMART" id="SM00774">
    <property type="entry name" value="WRKY"/>
    <property type="match status" value="2"/>
</dbReference>
<feature type="compositionally biased region" description="Polar residues" evidence="7">
    <location>
        <begin position="334"/>
        <end position="357"/>
    </location>
</feature>
<feature type="domain" description="WRKY" evidence="8">
    <location>
        <begin position="548"/>
        <end position="613"/>
    </location>
</feature>
<gene>
    <name evidence="9" type="primary">LOC112278723</name>
</gene>
<name>A0A7I4D636_PHYPA</name>
<comment type="subcellular location">
    <subcellularLocation>
        <location evidence="1">Nucleus</location>
    </subcellularLocation>
</comment>
<keyword evidence="10" id="KW-1185">Reference proteome</keyword>
<dbReference type="Pfam" id="PF03106">
    <property type="entry name" value="WRKY"/>
    <property type="match status" value="2"/>
</dbReference>
<dbReference type="FunFam" id="2.20.25.80:FF:000006">
    <property type="entry name" value="WRKY transcription factor"/>
    <property type="match status" value="1"/>
</dbReference>
<evidence type="ECO:0000256" key="5">
    <source>
        <dbReference type="ARBA" id="ARBA00023163"/>
    </source>
</evidence>
<dbReference type="FunFam" id="2.20.25.80:FF:000001">
    <property type="entry name" value="WRKY transcription factor 33"/>
    <property type="match status" value="1"/>
</dbReference>
<feature type="region of interest" description="Disordered" evidence="7">
    <location>
        <begin position="717"/>
        <end position="737"/>
    </location>
</feature>
<keyword evidence="2" id="KW-0677">Repeat</keyword>
<dbReference type="InterPro" id="IPR044810">
    <property type="entry name" value="WRKY_plant"/>
</dbReference>
<feature type="region of interest" description="Disordered" evidence="7">
    <location>
        <begin position="1"/>
        <end position="33"/>
    </location>
</feature>
<evidence type="ECO:0000256" key="1">
    <source>
        <dbReference type="ARBA" id="ARBA00004123"/>
    </source>
</evidence>
<dbReference type="Gene3D" id="2.20.25.80">
    <property type="entry name" value="WRKY domain"/>
    <property type="match status" value="2"/>
</dbReference>
<dbReference type="InterPro" id="IPR003657">
    <property type="entry name" value="WRKY_dom"/>
</dbReference>
<keyword evidence="5" id="KW-0804">Transcription</keyword>
<feature type="compositionally biased region" description="Low complexity" evidence="7">
    <location>
        <begin position="478"/>
        <end position="495"/>
    </location>
</feature>
<dbReference type="EnsemblPlants" id="Pp3c2_23590V3.5">
    <property type="protein sequence ID" value="Pp3c2_23590V3.5"/>
    <property type="gene ID" value="Pp3c2_23590"/>
</dbReference>
<evidence type="ECO:0000256" key="4">
    <source>
        <dbReference type="ARBA" id="ARBA00023125"/>
    </source>
</evidence>
<reference evidence="9 10" key="1">
    <citation type="journal article" date="2008" name="Science">
        <title>The Physcomitrella genome reveals evolutionary insights into the conquest of land by plants.</title>
        <authorList>
            <person name="Rensing S."/>
            <person name="Lang D."/>
            <person name="Zimmer A."/>
            <person name="Terry A."/>
            <person name="Salamov A."/>
            <person name="Shapiro H."/>
            <person name="Nishiyama T."/>
            <person name="Perroud P.-F."/>
            <person name="Lindquist E."/>
            <person name="Kamisugi Y."/>
            <person name="Tanahashi T."/>
            <person name="Sakakibara K."/>
            <person name="Fujita T."/>
            <person name="Oishi K."/>
            <person name="Shin-I T."/>
            <person name="Kuroki Y."/>
            <person name="Toyoda A."/>
            <person name="Suzuki Y."/>
            <person name="Hashimoto A."/>
            <person name="Yamaguchi K."/>
            <person name="Sugano A."/>
            <person name="Kohara Y."/>
            <person name="Fujiyama A."/>
            <person name="Anterola A."/>
            <person name="Aoki S."/>
            <person name="Ashton N."/>
            <person name="Barbazuk W.B."/>
            <person name="Barker E."/>
            <person name="Bennetzen J."/>
            <person name="Bezanilla M."/>
            <person name="Blankenship R."/>
            <person name="Cho S.H."/>
            <person name="Dutcher S."/>
            <person name="Estelle M."/>
            <person name="Fawcett J.A."/>
            <person name="Gundlach H."/>
            <person name="Hanada K."/>
            <person name="Heyl A."/>
            <person name="Hicks K.A."/>
            <person name="Hugh J."/>
            <person name="Lohr M."/>
            <person name="Mayer K."/>
            <person name="Melkozernov A."/>
            <person name="Murata T."/>
            <person name="Nelson D."/>
            <person name="Pils B."/>
            <person name="Prigge M."/>
            <person name="Reiss B."/>
            <person name="Renner T."/>
            <person name="Rombauts S."/>
            <person name="Rushton P."/>
            <person name="Sanderfoot A."/>
            <person name="Schween G."/>
            <person name="Shiu S.-H."/>
            <person name="Stueber K."/>
            <person name="Theodoulou F.L."/>
            <person name="Tu H."/>
            <person name="Van de Peer Y."/>
            <person name="Verrier P.J."/>
            <person name="Waters E."/>
            <person name="Wood A."/>
            <person name="Yang L."/>
            <person name="Cove D."/>
            <person name="Cuming A."/>
            <person name="Hasebe M."/>
            <person name="Lucas S."/>
            <person name="Mishler D.B."/>
            <person name="Reski R."/>
            <person name="Grigoriev I."/>
            <person name="Quatrano R.S."/>
            <person name="Boore J.L."/>
        </authorList>
    </citation>
    <scope>NUCLEOTIDE SEQUENCE [LARGE SCALE GENOMIC DNA]</scope>
    <source>
        <strain evidence="9 10">cv. Gransden 2004</strain>
    </source>
</reference>
<feature type="compositionally biased region" description="Basic and acidic residues" evidence="7">
    <location>
        <begin position="465"/>
        <end position="475"/>
    </location>
</feature>
<feature type="compositionally biased region" description="Gly residues" evidence="7">
    <location>
        <begin position="1"/>
        <end position="18"/>
    </location>
</feature>
<protein>
    <recommendedName>
        <fullName evidence="8">WRKY domain-containing protein</fullName>
    </recommendedName>
</protein>
<evidence type="ECO:0000256" key="6">
    <source>
        <dbReference type="ARBA" id="ARBA00023242"/>
    </source>
</evidence>
<proteinExistence type="predicted"/>
<evidence type="ECO:0000259" key="8">
    <source>
        <dbReference type="PROSITE" id="PS50811"/>
    </source>
</evidence>
<accession>A0A7I4D636</accession>
<dbReference type="InterPro" id="IPR036576">
    <property type="entry name" value="WRKY_dom_sf"/>
</dbReference>
<dbReference type="PROSITE" id="PS50811">
    <property type="entry name" value="WRKY"/>
    <property type="match status" value="2"/>
</dbReference>
<feature type="region of interest" description="Disordered" evidence="7">
    <location>
        <begin position="55"/>
        <end position="159"/>
    </location>
</feature>
<feature type="region of interest" description="Disordered" evidence="7">
    <location>
        <begin position="455"/>
        <end position="540"/>
    </location>
</feature>
<dbReference type="Gramene" id="Pp3c2_23590V3.5">
    <property type="protein sequence ID" value="Pp3c2_23590V3.5"/>
    <property type="gene ID" value="Pp3c2_23590"/>
</dbReference>